<dbReference type="Proteomes" id="UP000186594">
    <property type="component" value="Unassembled WGS sequence"/>
</dbReference>
<reference evidence="2 3" key="1">
    <citation type="submission" date="2016-04" db="EMBL/GenBank/DDBJ databases">
        <title>Evolutionary innovation and constraint leading to complex multicellularity in the Ascomycota.</title>
        <authorList>
            <person name="Cisse O."/>
            <person name="Nguyen A."/>
            <person name="Hewitt D.A."/>
            <person name="Jedd G."/>
            <person name="Stajich J.E."/>
        </authorList>
    </citation>
    <scope>NUCLEOTIDE SEQUENCE [LARGE SCALE GENOMIC DNA]</scope>
    <source>
        <strain evidence="2 3">DAH-3</strain>
    </source>
</reference>
<evidence type="ECO:0000313" key="3">
    <source>
        <dbReference type="Proteomes" id="UP000186594"/>
    </source>
</evidence>
<name>A0A1U7LSZ3_NEOID</name>
<accession>A0A1U7LSZ3</accession>
<protein>
    <submittedName>
        <fullName evidence="2">Uncharacterized protein</fullName>
    </submittedName>
</protein>
<keyword evidence="1" id="KW-0732">Signal</keyword>
<comment type="caution">
    <text evidence="2">The sequence shown here is derived from an EMBL/GenBank/DDBJ whole genome shotgun (WGS) entry which is preliminary data.</text>
</comment>
<feature type="chain" id="PRO_5013092419" evidence="1">
    <location>
        <begin position="28"/>
        <end position="150"/>
    </location>
</feature>
<evidence type="ECO:0000256" key="1">
    <source>
        <dbReference type="SAM" id="SignalP"/>
    </source>
</evidence>
<gene>
    <name evidence="2" type="ORF">NEOLI_002065</name>
</gene>
<dbReference type="AlphaFoldDB" id="A0A1U7LSZ3"/>
<proteinExistence type="predicted"/>
<dbReference type="EMBL" id="LXFE01000337">
    <property type="protein sequence ID" value="OLL25662.1"/>
    <property type="molecule type" value="Genomic_DNA"/>
</dbReference>
<keyword evidence="3" id="KW-1185">Reference proteome</keyword>
<dbReference type="PROSITE" id="PS51257">
    <property type="entry name" value="PROKAR_LIPOPROTEIN"/>
    <property type="match status" value="1"/>
</dbReference>
<sequence>MRFSTIYSAIFCATVSAYSCLIDSTSAADADFYPSRIAFYEGFATFQIPGDTIQFYDYDTNKLYDYTTGGFLQITSNWNNHDQWYSISLGNDETDGANFTLDGYYNIGISGGYQFYRCKKDQEWDALVTSTSTGAPPDGCSKTPLKLRQC</sequence>
<organism evidence="2 3">
    <name type="scientific">Neolecta irregularis (strain DAH-3)</name>
    <dbReference type="NCBI Taxonomy" id="1198029"/>
    <lineage>
        <taxon>Eukaryota</taxon>
        <taxon>Fungi</taxon>
        <taxon>Dikarya</taxon>
        <taxon>Ascomycota</taxon>
        <taxon>Taphrinomycotina</taxon>
        <taxon>Neolectales</taxon>
        <taxon>Neolectaceae</taxon>
        <taxon>Neolecta</taxon>
    </lineage>
</organism>
<evidence type="ECO:0000313" key="2">
    <source>
        <dbReference type="EMBL" id="OLL25662.1"/>
    </source>
</evidence>
<feature type="signal peptide" evidence="1">
    <location>
        <begin position="1"/>
        <end position="27"/>
    </location>
</feature>